<dbReference type="InterPro" id="IPR001128">
    <property type="entry name" value="Cyt_P450"/>
</dbReference>
<dbReference type="InterPro" id="IPR050665">
    <property type="entry name" value="Cytochrome_P450_Monooxygen"/>
</dbReference>
<gene>
    <name evidence="12" type="ORF">HU200_026510</name>
</gene>
<keyword evidence="8 11" id="KW-0408">Iron</keyword>
<dbReference type="AlphaFoldDB" id="A0A835EVJ1"/>
<evidence type="ECO:0008006" key="14">
    <source>
        <dbReference type="Google" id="ProtNLM"/>
    </source>
</evidence>
<evidence type="ECO:0000256" key="10">
    <source>
        <dbReference type="ARBA" id="ARBA00023136"/>
    </source>
</evidence>
<keyword evidence="10" id="KW-0472">Membrane</keyword>
<dbReference type="PANTHER" id="PTHR24282">
    <property type="entry name" value="CYTOCHROME P450 FAMILY MEMBER"/>
    <property type="match status" value="1"/>
</dbReference>
<sequence>MARDMLRDPARSIRLRFLKRYGLVGQATMVLYEVLRLYTPLPGRTYKPMELRGVRYRAGVMLMLPLLCIHHDRNVWGEDAYEFRLAQGIARAAFFPFGGGPRTCNGQSFALLEAKMGLAMILRSFELELSPSYSHAPFPSRCSGRSMAPRSSSGSGSSHDLTLCIDFVCATNKDWVACL</sequence>
<evidence type="ECO:0000256" key="2">
    <source>
        <dbReference type="ARBA" id="ARBA00010617"/>
    </source>
</evidence>
<dbReference type="GO" id="GO:0020037">
    <property type="term" value="F:heme binding"/>
    <property type="evidence" value="ECO:0007669"/>
    <property type="project" value="InterPro"/>
</dbReference>
<dbReference type="SUPFAM" id="SSF48264">
    <property type="entry name" value="Cytochrome P450"/>
    <property type="match status" value="1"/>
</dbReference>
<dbReference type="GO" id="GO:0005506">
    <property type="term" value="F:iron ion binding"/>
    <property type="evidence" value="ECO:0007669"/>
    <property type="project" value="InterPro"/>
</dbReference>
<evidence type="ECO:0000256" key="5">
    <source>
        <dbReference type="ARBA" id="ARBA00022723"/>
    </source>
</evidence>
<evidence type="ECO:0000256" key="11">
    <source>
        <dbReference type="PIRSR" id="PIRSR602401-1"/>
    </source>
</evidence>
<keyword evidence="3 11" id="KW-0349">Heme</keyword>
<comment type="subcellular location">
    <subcellularLocation>
        <location evidence="1">Membrane</location>
    </subcellularLocation>
</comment>
<evidence type="ECO:0000256" key="9">
    <source>
        <dbReference type="ARBA" id="ARBA00023033"/>
    </source>
</evidence>
<evidence type="ECO:0000313" key="12">
    <source>
        <dbReference type="EMBL" id="KAF8716230.1"/>
    </source>
</evidence>
<comment type="caution">
    <text evidence="12">The sequence shown here is derived from an EMBL/GenBank/DDBJ whole genome shotgun (WGS) entry which is preliminary data.</text>
</comment>
<dbReference type="EMBL" id="JACEFO010001727">
    <property type="protein sequence ID" value="KAF8716230.1"/>
    <property type="molecule type" value="Genomic_DNA"/>
</dbReference>
<evidence type="ECO:0000256" key="4">
    <source>
        <dbReference type="ARBA" id="ARBA00022692"/>
    </source>
</evidence>
<dbReference type="GO" id="GO:0016705">
    <property type="term" value="F:oxidoreductase activity, acting on paired donors, with incorporation or reduction of molecular oxygen"/>
    <property type="evidence" value="ECO:0007669"/>
    <property type="project" value="InterPro"/>
</dbReference>
<keyword evidence="6" id="KW-1133">Transmembrane helix</keyword>
<feature type="binding site" description="axial binding residue" evidence="11">
    <location>
        <position position="104"/>
    </location>
    <ligand>
        <name>heme</name>
        <dbReference type="ChEBI" id="CHEBI:30413"/>
    </ligand>
    <ligandPart>
        <name>Fe</name>
        <dbReference type="ChEBI" id="CHEBI:18248"/>
    </ligandPart>
</feature>
<evidence type="ECO:0000256" key="6">
    <source>
        <dbReference type="ARBA" id="ARBA00022989"/>
    </source>
</evidence>
<dbReference type="InterPro" id="IPR002401">
    <property type="entry name" value="Cyt_P450_E_grp-I"/>
</dbReference>
<accession>A0A835EVJ1</accession>
<name>A0A835EVJ1_9POAL</name>
<keyword evidence="13" id="KW-1185">Reference proteome</keyword>
<keyword evidence="5 11" id="KW-0479">Metal-binding</keyword>
<reference evidence="12" key="1">
    <citation type="submission" date="2020-07" db="EMBL/GenBank/DDBJ databases">
        <title>Genome sequence and genetic diversity analysis of an under-domesticated orphan crop, white fonio (Digitaria exilis).</title>
        <authorList>
            <person name="Bennetzen J.L."/>
            <person name="Chen S."/>
            <person name="Ma X."/>
            <person name="Wang X."/>
            <person name="Yssel A.E.J."/>
            <person name="Chaluvadi S.R."/>
            <person name="Johnson M."/>
            <person name="Gangashetty P."/>
            <person name="Hamidou F."/>
            <person name="Sanogo M.D."/>
            <person name="Zwaenepoel A."/>
            <person name="Wallace J."/>
            <person name="Van De Peer Y."/>
            <person name="Van Deynze A."/>
        </authorList>
    </citation>
    <scope>NUCLEOTIDE SEQUENCE</scope>
    <source>
        <tissue evidence="12">Leaves</tissue>
    </source>
</reference>
<evidence type="ECO:0000256" key="7">
    <source>
        <dbReference type="ARBA" id="ARBA00023002"/>
    </source>
</evidence>
<dbReference type="InterPro" id="IPR036396">
    <property type="entry name" value="Cyt_P450_sf"/>
</dbReference>
<dbReference type="GO" id="GO:0016020">
    <property type="term" value="C:membrane"/>
    <property type="evidence" value="ECO:0007669"/>
    <property type="project" value="UniProtKB-SubCell"/>
</dbReference>
<protein>
    <recommendedName>
        <fullName evidence="14">Cytochrome P450</fullName>
    </recommendedName>
</protein>
<keyword evidence="9" id="KW-0503">Monooxygenase</keyword>
<comment type="cofactor">
    <cofactor evidence="11">
        <name>heme</name>
        <dbReference type="ChEBI" id="CHEBI:30413"/>
    </cofactor>
</comment>
<dbReference type="Pfam" id="PF00067">
    <property type="entry name" value="p450"/>
    <property type="match status" value="1"/>
</dbReference>
<organism evidence="12 13">
    <name type="scientific">Digitaria exilis</name>
    <dbReference type="NCBI Taxonomy" id="1010633"/>
    <lineage>
        <taxon>Eukaryota</taxon>
        <taxon>Viridiplantae</taxon>
        <taxon>Streptophyta</taxon>
        <taxon>Embryophyta</taxon>
        <taxon>Tracheophyta</taxon>
        <taxon>Spermatophyta</taxon>
        <taxon>Magnoliopsida</taxon>
        <taxon>Liliopsida</taxon>
        <taxon>Poales</taxon>
        <taxon>Poaceae</taxon>
        <taxon>PACMAD clade</taxon>
        <taxon>Panicoideae</taxon>
        <taxon>Panicodae</taxon>
        <taxon>Paniceae</taxon>
        <taxon>Anthephorinae</taxon>
        <taxon>Digitaria</taxon>
    </lineage>
</organism>
<comment type="similarity">
    <text evidence="2">Belongs to the cytochrome P450 family.</text>
</comment>
<dbReference type="Proteomes" id="UP000636709">
    <property type="component" value="Unassembled WGS sequence"/>
</dbReference>
<evidence type="ECO:0000256" key="8">
    <source>
        <dbReference type="ARBA" id="ARBA00023004"/>
    </source>
</evidence>
<dbReference type="OrthoDB" id="1470350at2759"/>
<dbReference type="GO" id="GO:0004497">
    <property type="term" value="F:monooxygenase activity"/>
    <property type="evidence" value="ECO:0007669"/>
    <property type="project" value="UniProtKB-KW"/>
</dbReference>
<dbReference type="GO" id="GO:0006629">
    <property type="term" value="P:lipid metabolic process"/>
    <property type="evidence" value="ECO:0007669"/>
    <property type="project" value="UniProtKB-ARBA"/>
</dbReference>
<dbReference type="PRINTS" id="PR00385">
    <property type="entry name" value="P450"/>
</dbReference>
<dbReference type="PRINTS" id="PR00463">
    <property type="entry name" value="EP450I"/>
</dbReference>
<proteinExistence type="inferred from homology"/>
<keyword evidence="4" id="KW-0812">Transmembrane</keyword>
<dbReference type="Gene3D" id="1.10.630.10">
    <property type="entry name" value="Cytochrome P450"/>
    <property type="match status" value="1"/>
</dbReference>
<evidence type="ECO:0000313" key="13">
    <source>
        <dbReference type="Proteomes" id="UP000636709"/>
    </source>
</evidence>
<evidence type="ECO:0000256" key="1">
    <source>
        <dbReference type="ARBA" id="ARBA00004370"/>
    </source>
</evidence>
<keyword evidence="7" id="KW-0560">Oxidoreductase</keyword>
<dbReference type="PANTHER" id="PTHR24282:SF124">
    <property type="entry name" value="CYTOCHROME P450 SUPERFAMILY PROTEIN-RELATED"/>
    <property type="match status" value="1"/>
</dbReference>
<evidence type="ECO:0000256" key="3">
    <source>
        <dbReference type="ARBA" id="ARBA00022617"/>
    </source>
</evidence>